<gene>
    <name evidence="2" type="ORF">PPENT_87.1.T0360216</name>
</gene>
<dbReference type="AlphaFoldDB" id="A0A8S1UBI7"/>
<accession>A0A8S1UBI7</accession>
<dbReference type="EMBL" id="CAJJDO010000036">
    <property type="protein sequence ID" value="CAD8161497.1"/>
    <property type="molecule type" value="Genomic_DNA"/>
</dbReference>
<evidence type="ECO:0000313" key="3">
    <source>
        <dbReference type="Proteomes" id="UP000689195"/>
    </source>
</evidence>
<evidence type="ECO:0000313" key="2">
    <source>
        <dbReference type="EMBL" id="CAD8161497.1"/>
    </source>
</evidence>
<evidence type="ECO:0008006" key="4">
    <source>
        <dbReference type="Google" id="ProtNLM"/>
    </source>
</evidence>
<reference evidence="2" key="1">
    <citation type="submission" date="2021-01" db="EMBL/GenBank/DDBJ databases">
        <authorList>
            <consortium name="Genoscope - CEA"/>
            <person name="William W."/>
        </authorList>
    </citation>
    <scope>NUCLEOTIDE SEQUENCE</scope>
</reference>
<protein>
    <recommendedName>
        <fullName evidence="4">Transmembrane protein</fullName>
    </recommendedName>
</protein>
<organism evidence="2 3">
    <name type="scientific">Paramecium pentaurelia</name>
    <dbReference type="NCBI Taxonomy" id="43138"/>
    <lineage>
        <taxon>Eukaryota</taxon>
        <taxon>Sar</taxon>
        <taxon>Alveolata</taxon>
        <taxon>Ciliophora</taxon>
        <taxon>Intramacronucleata</taxon>
        <taxon>Oligohymenophorea</taxon>
        <taxon>Peniculida</taxon>
        <taxon>Parameciidae</taxon>
        <taxon>Paramecium</taxon>
    </lineage>
</organism>
<keyword evidence="1" id="KW-1133">Transmembrane helix</keyword>
<dbReference type="PROSITE" id="PS51257">
    <property type="entry name" value="PROKAR_LIPOPROTEIN"/>
    <property type="match status" value="1"/>
</dbReference>
<keyword evidence="3" id="KW-1185">Reference proteome</keyword>
<feature type="transmembrane region" description="Helical" evidence="1">
    <location>
        <begin position="112"/>
        <end position="134"/>
    </location>
</feature>
<evidence type="ECO:0000256" key="1">
    <source>
        <dbReference type="SAM" id="Phobius"/>
    </source>
</evidence>
<comment type="caution">
    <text evidence="2">The sequence shown here is derived from an EMBL/GenBank/DDBJ whole genome shotgun (WGS) entry which is preliminary data.</text>
</comment>
<dbReference type="Proteomes" id="UP000689195">
    <property type="component" value="Unassembled WGS sequence"/>
</dbReference>
<keyword evidence="1" id="KW-0812">Transmembrane</keyword>
<proteinExistence type="predicted"/>
<name>A0A8S1UBI7_9CILI</name>
<sequence length="213" mass="26071">MIRIIFVSIDFSQCIFYFLLFILQSIFSCYLFLYSLLFQIDNILKFIESSIQCIFYLRITIEQLRKTRELDWNLDKIIRQYQQCKILIQICLFQQQLFVTQQFIMRILNMRLVLCLGKSITNRFNIFFMMIVFINEQQQVYFYEKNLKFTLNQNLYVATTLNHFILHVNREQDVIIYNYFKLNGLVIFYNFGLSFMDFLNESRIYCLQIIQVF</sequence>
<keyword evidence="1" id="KW-0472">Membrane</keyword>
<feature type="transmembrane region" description="Helical" evidence="1">
    <location>
        <begin position="15"/>
        <end position="37"/>
    </location>
</feature>